<evidence type="ECO:0000256" key="2">
    <source>
        <dbReference type="ARBA" id="ARBA00010581"/>
    </source>
</evidence>
<dbReference type="InterPro" id="IPR004860">
    <property type="entry name" value="LAGLIDADG_dom"/>
</dbReference>
<organism evidence="12">
    <name type="scientific">Fusarium pseudograminearum CS3220</name>
    <dbReference type="NCBI Taxonomy" id="1318456"/>
    <lineage>
        <taxon>Eukaryota</taxon>
        <taxon>Fungi</taxon>
        <taxon>Dikarya</taxon>
        <taxon>Ascomycota</taxon>
        <taxon>Pezizomycotina</taxon>
        <taxon>Sordariomycetes</taxon>
        <taxon>Hypocreomycetidae</taxon>
        <taxon>Hypocreales</taxon>
        <taxon>Nectriaceae</taxon>
        <taxon>Fusarium</taxon>
    </lineage>
</organism>
<feature type="transmembrane region" description="Helical" evidence="10">
    <location>
        <begin position="22"/>
        <end position="41"/>
    </location>
</feature>
<reference evidence="12" key="1">
    <citation type="submission" date="2013-05" db="EMBL/GenBank/DDBJ databases">
        <title>Draft genome sequences of six wheat associated Fusarium spp. isolates.</title>
        <authorList>
            <person name="Moolhuijzen P.M."/>
            <person name="Manners J.M."/>
            <person name="Wilcox S."/>
            <person name="Bellgard M.I."/>
            <person name="Gardiner D.M."/>
        </authorList>
    </citation>
    <scope>NUCLEOTIDE SEQUENCE</scope>
    <source>
        <strain evidence="12">CS3220</strain>
    </source>
</reference>
<evidence type="ECO:0000313" key="12">
    <source>
        <dbReference type="EMBL" id="CDL72536.1"/>
    </source>
</evidence>
<dbReference type="FunFam" id="1.10.287.70:FF:000082">
    <property type="entry name" value="Cytochrome c oxidase subunit 3"/>
    <property type="match status" value="1"/>
</dbReference>
<dbReference type="GO" id="GO:0004519">
    <property type="term" value="F:endonuclease activity"/>
    <property type="evidence" value="ECO:0007669"/>
    <property type="project" value="UniProtKB-KW"/>
</dbReference>
<dbReference type="GO" id="GO:0005743">
    <property type="term" value="C:mitochondrial inner membrane"/>
    <property type="evidence" value="ECO:0007669"/>
    <property type="project" value="UniProtKB-SubCell"/>
</dbReference>
<comment type="subcellular location">
    <subcellularLocation>
        <location evidence="1">Mitochondrion inner membrane</location>
        <topology evidence="1">Multi-pass membrane protein</topology>
    </subcellularLocation>
</comment>
<dbReference type="SUPFAM" id="SSF55608">
    <property type="entry name" value="Homing endonucleases"/>
    <property type="match status" value="2"/>
</dbReference>
<evidence type="ECO:0000256" key="7">
    <source>
        <dbReference type="ARBA" id="ARBA00023136"/>
    </source>
</evidence>
<keyword evidence="5" id="KW-1278">Translocase</keyword>
<dbReference type="AlphaFoldDB" id="W1I7S3"/>
<keyword evidence="6 10" id="KW-1133">Transmembrane helix</keyword>
<dbReference type="SUPFAM" id="SSF81452">
    <property type="entry name" value="Cytochrome c oxidase subunit III-like"/>
    <property type="match status" value="1"/>
</dbReference>
<keyword evidence="7 10" id="KW-0472">Membrane</keyword>
<dbReference type="InterPro" id="IPR035973">
    <property type="entry name" value="Cyt_c_oxidase_su3-like_sf"/>
</dbReference>
<dbReference type="GO" id="GO:0004129">
    <property type="term" value="F:cytochrome-c oxidase activity"/>
    <property type="evidence" value="ECO:0007669"/>
    <property type="project" value="UniProtKB-EC"/>
</dbReference>
<comment type="function">
    <text evidence="9">Component of the cytochrome c oxidase, the last enzyme in the mitochondrial electron transport chain which drives oxidative phosphorylation. The respiratory chain contains 3 multisubunit complexes succinate dehydrogenase (complex II, CII), ubiquinol-cytochrome c oxidoreductase (cytochrome b-c1 complex, complex III, CIII) and cytochrome c oxidase (complex IV, CIV), that cooperate to transfer electrons derived from NADH and succinate to molecular oxygen, creating an electrochemical gradient over the inner membrane that drives transmembrane transport and the ATP synthase. Cytochrome c oxidase is the component of the respiratory chain that catalyzes the reduction of oxygen to water. Electrons originating from reduced cytochrome c in the intermembrane space (IMS) are transferred via the dinuclear copper A center (CU(A)) of subunit 2 and heme A of subunit 1 to the active site in subunit 1, a binuclear center (BNC) formed by heme A3 and copper B (CU(B)). The BNC reduces molecular oxygen to 2 water molecules using 4 electrons from cytochrome c in the IMS and 4 protons from the mitochondrial matrix.</text>
</comment>
<evidence type="ECO:0000256" key="9">
    <source>
        <dbReference type="RuleBase" id="RU003375"/>
    </source>
</evidence>
<evidence type="ECO:0000256" key="3">
    <source>
        <dbReference type="ARBA" id="ARBA00015944"/>
    </source>
</evidence>
<dbReference type="Pfam" id="PF00510">
    <property type="entry name" value="COX3"/>
    <property type="match status" value="1"/>
</dbReference>
<comment type="similarity">
    <text evidence="2 9">Belongs to the cytochrome c oxidase subunit 3 family.</text>
</comment>
<protein>
    <recommendedName>
        <fullName evidence="3 9">Cytochrome c oxidase subunit 3</fullName>
    </recommendedName>
</protein>
<dbReference type="EMBL" id="CBMC010001478">
    <property type="protein sequence ID" value="CDL72536.1"/>
    <property type="molecule type" value="Genomic_DNA"/>
</dbReference>
<proteinExistence type="inferred from homology"/>
<dbReference type="InterPro" id="IPR000298">
    <property type="entry name" value="Cyt_c_oxidase-like_su3"/>
</dbReference>
<dbReference type="PANTHER" id="PTHR36181:SF1">
    <property type="entry name" value="LAGLIDADG ENDONUCLEASE"/>
    <property type="match status" value="1"/>
</dbReference>
<name>W1I7S3_FUSPS</name>
<evidence type="ECO:0000256" key="1">
    <source>
        <dbReference type="ARBA" id="ARBA00004448"/>
    </source>
</evidence>
<evidence type="ECO:0000256" key="10">
    <source>
        <dbReference type="SAM" id="Phobius"/>
    </source>
</evidence>
<accession>W1I7S3</accession>
<dbReference type="EMBL" id="HG316783">
    <property type="protein sequence ID" value="CDX48555.1"/>
    <property type="molecule type" value="Genomic_DNA"/>
</dbReference>
<evidence type="ECO:0000256" key="4">
    <source>
        <dbReference type="ARBA" id="ARBA00022692"/>
    </source>
</evidence>
<keyword evidence="4 9" id="KW-0812">Transmembrane</keyword>
<evidence type="ECO:0000256" key="6">
    <source>
        <dbReference type="ARBA" id="ARBA00022989"/>
    </source>
</evidence>
<keyword evidence="12" id="KW-0255">Endonuclease</keyword>
<keyword evidence="9" id="KW-0496">Mitochondrion</keyword>
<dbReference type="Pfam" id="PF00961">
    <property type="entry name" value="LAGLIDADG_1"/>
    <property type="match status" value="2"/>
</dbReference>
<dbReference type="InterPro" id="IPR027434">
    <property type="entry name" value="Homing_endonucl"/>
</dbReference>
<sequence>MTNLIRSNFQDHPFHLVSPSPWPLYTSIALFTVTVNGALSMHLFSNSYIVFYLSLITLVASMAFWFRDIIAEGKLKLNTIVPLRRTQQALNYYLNIAQKIPSIHLEEALYTYRNKNNTTIFTNNNNLGYYLAGLLEGDGSISLPSTNTGVTSLNRVLNPRIVFTSHINNIGMYSFIQSELGNIGRFQGASSSGENILRYIIGDIESIILFINLVHGKLRTPKNQRFNDLINFMNNKYDLNISESLLDNSSFTDNSWFSGFSEADGHFGIKYVGGRACAAIFAAPNPAGISTKIRKPKSETRKRSVSENISLKFRLDQRLYDKATSTSMKPFMENLALFLNANLKTYKNNTNSEVLSVSIQSIKNVSFLIDYFNKFPLIGDKLTDFKKWEIVYNMIILKQHLTEEGRLKIKNLLVK</sequence>
<evidence type="ECO:0000256" key="8">
    <source>
        <dbReference type="ARBA" id="ARBA00049512"/>
    </source>
</evidence>
<dbReference type="Gene3D" id="3.10.28.10">
    <property type="entry name" value="Homing endonucleases"/>
    <property type="match status" value="2"/>
</dbReference>
<feature type="transmembrane region" description="Helical" evidence="10">
    <location>
        <begin position="48"/>
        <end position="66"/>
    </location>
</feature>
<dbReference type="InterPro" id="IPR051289">
    <property type="entry name" value="LAGLIDADG_Endonuclease"/>
</dbReference>
<comment type="catalytic activity">
    <reaction evidence="8">
        <text>4 Fe(II)-[cytochrome c] + O2 + 8 H(+)(in) = 4 Fe(III)-[cytochrome c] + 2 H2O + 4 H(+)(out)</text>
        <dbReference type="Rhea" id="RHEA:11436"/>
        <dbReference type="Rhea" id="RHEA-COMP:10350"/>
        <dbReference type="Rhea" id="RHEA-COMP:14399"/>
        <dbReference type="ChEBI" id="CHEBI:15377"/>
        <dbReference type="ChEBI" id="CHEBI:15378"/>
        <dbReference type="ChEBI" id="CHEBI:15379"/>
        <dbReference type="ChEBI" id="CHEBI:29033"/>
        <dbReference type="ChEBI" id="CHEBI:29034"/>
        <dbReference type="EC" id="7.1.1.9"/>
    </reaction>
    <physiologicalReaction direction="left-to-right" evidence="8">
        <dbReference type="Rhea" id="RHEA:11437"/>
    </physiologicalReaction>
</comment>
<dbReference type="GO" id="GO:0045277">
    <property type="term" value="C:respiratory chain complex IV"/>
    <property type="evidence" value="ECO:0007669"/>
    <property type="project" value="UniProtKB-ARBA"/>
</dbReference>
<feature type="domain" description="Heme-copper oxidase subunit III family profile" evidence="11">
    <location>
        <begin position="10"/>
        <end position="73"/>
    </location>
</feature>
<keyword evidence="12" id="KW-0378">Hydrolase</keyword>
<keyword evidence="12" id="KW-0540">Nuclease</keyword>
<evidence type="ECO:0000256" key="5">
    <source>
        <dbReference type="ARBA" id="ARBA00022967"/>
    </source>
</evidence>
<evidence type="ECO:0000259" key="11">
    <source>
        <dbReference type="PROSITE" id="PS50253"/>
    </source>
</evidence>
<dbReference type="PROSITE" id="PS50253">
    <property type="entry name" value="COX3"/>
    <property type="match status" value="1"/>
</dbReference>
<dbReference type="Gene3D" id="1.10.287.70">
    <property type="match status" value="1"/>
</dbReference>
<dbReference type="PANTHER" id="PTHR36181">
    <property type="entry name" value="INTRON-ENCODED ENDONUCLEASE AI3-RELATED"/>
    <property type="match status" value="1"/>
</dbReference>
<gene>
    <name evidence="12" type="ORF">BN846_0126700</name>
</gene>